<evidence type="ECO:0000313" key="1">
    <source>
        <dbReference type="EMBL" id="CAK8688280.1"/>
    </source>
</evidence>
<dbReference type="Proteomes" id="UP001642483">
    <property type="component" value="Unassembled WGS sequence"/>
</dbReference>
<name>A0ABP0G901_CLALP</name>
<proteinExistence type="predicted"/>
<comment type="caution">
    <text evidence="1">The sequence shown here is derived from an EMBL/GenBank/DDBJ whole genome shotgun (WGS) entry which is preliminary data.</text>
</comment>
<organism evidence="1 2">
    <name type="scientific">Clavelina lepadiformis</name>
    <name type="common">Light-bulb sea squirt</name>
    <name type="synonym">Ascidia lepadiformis</name>
    <dbReference type="NCBI Taxonomy" id="159417"/>
    <lineage>
        <taxon>Eukaryota</taxon>
        <taxon>Metazoa</taxon>
        <taxon>Chordata</taxon>
        <taxon>Tunicata</taxon>
        <taxon>Ascidiacea</taxon>
        <taxon>Aplousobranchia</taxon>
        <taxon>Clavelinidae</taxon>
        <taxon>Clavelina</taxon>
    </lineage>
</organism>
<gene>
    <name evidence="1" type="ORF">CVLEPA_LOCUS20303</name>
</gene>
<evidence type="ECO:0000313" key="2">
    <source>
        <dbReference type="Proteomes" id="UP001642483"/>
    </source>
</evidence>
<accession>A0ABP0G901</accession>
<reference evidence="1 2" key="1">
    <citation type="submission" date="2024-02" db="EMBL/GenBank/DDBJ databases">
        <authorList>
            <person name="Daric V."/>
            <person name="Darras S."/>
        </authorList>
    </citation>
    <scope>NUCLEOTIDE SEQUENCE [LARGE SCALE GENOMIC DNA]</scope>
</reference>
<keyword evidence="2" id="KW-1185">Reference proteome</keyword>
<dbReference type="EMBL" id="CAWYQH010000108">
    <property type="protein sequence ID" value="CAK8688280.1"/>
    <property type="molecule type" value="Genomic_DNA"/>
</dbReference>
<sequence length="97" mass="11281">MFPTKEECDNNTIVANNREWEIHLKEGEFAYLRFNKTAIKCSDGILELKTNQISSLTCAPLILGNYVFENTVVVSMQRFIKNCTLARISFVYFRFCE</sequence>
<protein>
    <submittedName>
        <fullName evidence="1">Uncharacterized protein</fullName>
    </submittedName>
</protein>